<feature type="domain" description="RES" evidence="1">
    <location>
        <begin position="34"/>
        <end position="185"/>
    </location>
</feature>
<dbReference type="InterPro" id="IPR014914">
    <property type="entry name" value="RES_dom"/>
</dbReference>
<comment type="caution">
    <text evidence="2">The sequence shown here is derived from an EMBL/GenBank/DDBJ whole genome shotgun (WGS) entry which is preliminary data.</text>
</comment>
<accession>A0ABY3GKB7</accession>
<dbReference type="RefSeq" id="WP_146383637.1">
    <property type="nucleotide sequence ID" value="NZ_VFIO01000001.1"/>
</dbReference>
<evidence type="ECO:0000313" key="3">
    <source>
        <dbReference type="Proteomes" id="UP000318428"/>
    </source>
</evidence>
<evidence type="ECO:0000259" key="1">
    <source>
        <dbReference type="Pfam" id="PF08808"/>
    </source>
</evidence>
<proteinExistence type="predicted"/>
<gene>
    <name evidence="2" type="ORF">FJD38_00555</name>
</gene>
<reference evidence="2 3" key="1">
    <citation type="submission" date="2019-06" db="EMBL/GenBank/DDBJ databases">
        <title>Pseudomonas bimorpha sp. nov. isolated from bovine raw milk and skim milk concentrate.</title>
        <authorList>
            <person name="Hofmann K."/>
            <person name="Huptas C."/>
            <person name="Doll E."/>
            <person name="Scherer S."/>
            <person name="Wenning M."/>
        </authorList>
    </citation>
    <scope>NUCLEOTIDE SEQUENCE [LARGE SCALE GENOMIC DNA]</scope>
    <source>
        <strain evidence="2 3">DSM 108989</strain>
    </source>
</reference>
<keyword evidence="3" id="KW-1185">Reference proteome</keyword>
<dbReference type="Proteomes" id="UP000318428">
    <property type="component" value="Unassembled WGS sequence"/>
</dbReference>
<name>A0ABY3GKB7_9PSED</name>
<dbReference type="Pfam" id="PF08808">
    <property type="entry name" value="RES"/>
    <property type="match status" value="1"/>
</dbReference>
<evidence type="ECO:0000313" key="2">
    <source>
        <dbReference type="EMBL" id="TWR92142.1"/>
    </source>
</evidence>
<protein>
    <submittedName>
        <fullName evidence="2">RES domain-containing protein</fullName>
    </submittedName>
</protein>
<dbReference type="EMBL" id="VFIO01000001">
    <property type="protein sequence ID" value="TWR92142.1"/>
    <property type="molecule type" value="Genomic_DNA"/>
</dbReference>
<organism evidence="2 3">
    <name type="scientific">Pseudomonas saxonica</name>
    <dbReference type="NCBI Taxonomy" id="2600598"/>
    <lineage>
        <taxon>Bacteria</taxon>
        <taxon>Pseudomonadati</taxon>
        <taxon>Pseudomonadota</taxon>
        <taxon>Gammaproteobacteria</taxon>
        <taxon>Pseudomonadales</taxon>
        <taxon>Pseudomonadaceae</taxon>
        <taxon>Pseudomonas</taxon>
    </lineage>
</organism>
<sequence>MGKIGDDNKSIEQSIIDLFHLGKLPGQNVEAETTLFRIQMLKYKTANHFHAPVPDGKEIKLGRFNDPLCQKKIWYGSELPLGALAEFYGRIRTVSGFGLGMVLNHSELANANMCEVKALRPLRLLNVKILLAKLGFTTDQITNSSYSLTTEITRIVSRLPGNPFDGIAYESRHWPDGRYCYALWIDDGEDPLVSEGSLQAVSDYVYRGELSAPYEDEDISAEEMLTEIMNYLVV</sequence>